<keyword evidence="3" id="KW-0833">Ubl conjugation pathway</keyword>
<feature type="domain" description="Cullin family profile" evidence="8">
    <location>
        <begin position="405"/>
        <end position="631"/>
    </location>
</feature>
<dbReference type="FunFam" id="1.20.1310.10:FF:000002">
    <property type="entry name" value="cullin-3 isoform X1"/>
    <property type="match status" value="1"/>
</dbReference>
<dbReference type="PROSITE" id="PS01256">
    <property type="entry name" value="CULLIN_1"/>
    <property type="match status" value="1"/>
</dbReference>
<name>A0A9P1MW36_9PELO</name>
<gene>
    <name evidence="9" type="ORF">CAMP_LOCUS4484</name>
</gene>
<dbReference type="Proteomes" id="UP001152747">
    <property type="component" value="Unassembled WGS sequence"/>
</dbReference>
<dbReference type="InterPro" id="IPR016157">
    <property type="entry name" value="Cullin_CS"/>
</dbReference>
<comment type="similarity">
    <text evidence="1 5 6">Belongs to the cullin family.</text>
</comment>
<dbReference type="InterPro" id="IPR001373">
    <property type="entry name" value="Cullin_N"/>
</dbReference>
<dbReference type="InterPro" id="IPR036317">
    <property type="entry name" value="Cullin_homology_sf"/>
</dbReference>
<dbReference type="Pfam" id="PF10557">
    <property type="entry name" value="Cullin_Nedd8"/>
    <property type="match status" value="1"/>
</dbReference>
<evidence type="ECO:0000256" key="4">
    <source>
        <dbReference type="ARBA" id="ARBA00022843"/>
    </source>
</evidence>
<dbReference type="InterPro" id="IPR036390">
    <property type="entry name" value="WH_DNA-bd_sf"/>
</dbReference>
<accession>A0A9P1MW36</accession>
<sequence length="772" mass="90269">MVDEEDMDVPTSSNFSDEYRPVRPSSSADSTKRKIVIKNFKSHPVIPEISEVSEWHTINESIEAILENKKVITSLETLFNLVKSSTDQNHPKALYDRLLGVIREYCIQLKTTIELENDIPMSEDTCEVYILRFWNVWKVYPVKMTLIRNVFLYLDRVLLSQTGDSDILPIWEASMRMFRRVFFPDIENDFKSHKLFLALFLDIQRMMKHYDAQGIALREIFGMFSAIHMNDEFMEYLVLQINDTYSNKNLDLPCKDYIKYADNVIKQFRELVDLYFCEPSASRVVFEALLKCLISKSIKQIVLNGFDQLLDSDEISDVSRMFQLVRRVNGGEDIVRNEFAKYIKAKGQQHMETCSDKDFFKQLSLFKKRIDLIVEVGFVSSIDINKLRQTVRDSFESFMDSKGNKSAELIARHFNETLRKSKEYKEEDIDDAIVLFRFIRGKDIFEAYYKRDLAKRLLSDKSASVDAEKSILTKLKLECGAGFTHKLEGMFKDMENSAQLNNSFAQHLSDLTNTPKEKLKYYVRVITSDLWPNYDLYEVNLPREIETSLVDFSDYYKLKHGNRTINWIYSLSHAYVFARVRPGYVKEFLVNFSQTSVLLLFNSCEKWTFNEMLNATKLPKDELKKTILALHGSEAENSKQTRIINALCENGDINSKTTSDNVEKHSFVFNSKLTDSRYRIPVLNVYLKTPKEEKEQVEQEVNQDRQYQIDAAIVRIMKSRKELTHSALIQEIMAQLRFPVKSVDIKLRIASLIERDYLSRDQEDTNKYHYVS</sequence>
<evidence type="ECO:0000256" key="6">
    <source>
        <dbReference type="RuleBase" id="RU003829"/>
    </source>
</evidence>
<organism evidence="9 10">
    <name type="scientific">Caenorhabditis angaria</name>
    <dbReference type="NCBI Taxonomy" id="860376"/>
    <lineage>
        <taxon>Eukaryota</taxon>
        <taxon>Metazoa</taxon>
        <taxon>Ecdysozoa</taxon>
        <taxon>Nematoda</taxon>
        <taxon>Chromadorea</taxon>
        <taxon>Rhabditida</taxon>
        <taxon>Rhabditina</taxon>
        <taxon>Rhabditomorpha</taxon>
        <taxon>Rhabditoidea</taxon>
        <taxon>Rhabditidae</taxon>
        <taxon>Peloderinae</taxon>
        <taxon>Caenorhabditis</taxon>
    </lineage>
</organism>
<evidence type="ECO:0000256" key="2">
    <source>
        <dbReference type="ARBA" id="ARBA00022499"/>
    </source>
</evidence>
<dbReference type="OrthoDB" id="27073at2759"/>
<dbReference type="GO" id="GO:0006511">
    <property type="term" value="P:ubiquitin-dependent protein catabolic process"/>
    <property type="evidence" value="ECO:0007669"/>
    <property type="project" value="InterPro"/>
</dbReference>
<evidence type="ECO:0000256" key="7">
    <source>
        <dbReference type="SAM" id="MobiDB-lite"/>
    </source>
</evidence>
<reference evidence="9" key="1">
    <citation type="submission" date="2022-11" db="EMBL/GenBank/DDBJ databases">
        <authorList>
            <person name="Kikuchi T."/>
        </authorList>
    </citation>
    <scope>NUCLEOTIDE SEQUENCE</scope>
    <source>
        <strain evidence="9">PS1010</strain>
    </source>
</reference>
<dbReference type="GO" id="GO:0031461">
    <property type="term" value="C:cullin-RING ubiquitin ligase complex"/>
    <property type="evidence" value="ECO:0007669"/>
    <property type="project" value="InterPro"/>
</dbReference>
<dbReference type="AlphaFoldDB" id="A0A9P1MW36"/>
<protein>
    <recommendedName>
        <fullName evidence="8">Cullin family profile domain-containing protein</fullName>
    </recommendedName>
</protein>
<evidence type="ECO:0000313" key="9">
    <source>
        <dbReference type="EMBL" id="CAI5441847.1"/>
    </source>
</evidence>
<feature type="region of interest" description="Disordered" evidence="7">
    <location>
        <begin position="1"/>
        <end position="27"/>
    </location>
</feature>
<dbReference type="InterPro" id="IPR045093">
    <property type="entry name" value="Cullin"/>
</dbReference>
<dbReference type="InterPro" id="IPR016159">
    <property type="entry name" value="Cullin_repeat-like_dom_sf"/>
</dbReference>
<dbReference type="PROSITE" id="PS50069">
    <property type="entry name" value="CULLIN_2"/>
    <property type="match status" value="1"/>
</dbReference>
<dbReference type="InterPro" id="IPR016158">
    <property type="entry name" value="Cullin_homology"/>
</dbReference>
<evidence type="ECO:0000313" key="10">
    <source>
        <dbReference type="Proteomes" id="UP001152747"/>
    </source>
</evidence>
<evidence type="ECO:0000256" key="5">
    <source>
        <dbReference type="PROSITE-ProRule" id="PRU00330"/>
    </source>
</evidence>
<dbReference type="Gene3D" id="1.20.1310.10">
    <property type="entry name" value="Cullin Repeats"/>
    <property type="match status" value="3"/>
</dbReference>
<dbReference type="SUPFAM" id="SSF74788">
    <property type="entry name" value="Cullin repeat-like"/>
    <property type="match status" value="1"/>
</dbReference>
<dbReference type="SUPFAM" id="SSF75632">
    <property type="entry name" value="Cullin homology domain"/>
    <property type="match status" value="1"/>
</dbReference>
<keyword evidence="2" id="KW-1017">Isopeptide bond</keyword>
<dbReference type="EMBL" id="CANHGI010000002">
    <property type="protein sequence ID" value="CAI5441847.1"/>
    <property type="molecule type" value="Genomic_DNA"/>
</dbReference>
<keyword evidence="4" id="KW-0832">Ubl conjugation</keyword>
<dbReference type="SUPFAM" id="SSF46785">
    <property type="entry name" value="Winged helix' DNA-binding domain"/>
    <property type="match status" value="1"/>
</dbReference>
<dbReference type="GO" id="GO:0031625">
    <property type="term" value="F:ubiquitin protein ligase binding"/>
    <property type="evidence" value="ECO:0007669"/>
    <property type="project" value="InterPro"/>
</dbReference>
<dbReference type="InterPro" id="IPR019559">
    <property type="entry name" value="Cullin_neddylation_domain"/>
</dbReference>
<comment type="caution">
    <text evidence="9">The sequence shown here is derived from an EMBL/GenBank/DDBJ whole genome shotgun (WGS) entry which is preliminary data.</text>
</comment>
<keyword evidence="10" id="KW-1185">Reference proteome</keyword>
<evidence type="ECO:0000259" key="8">
    <source>
        <dbReference type="PROSITE" id="PS50069"/>
    </source>
</evidence>
<dbReference type="SMART" id="SM00182">
    <property type="entry name" value="CULLIN"/>
    <property type="match status" value="1"/>
</dbReference>
<dbReference type="PANTHER" id="PTHR11932">
    <property type="entry name" value="CULLIN"/>
    <property type="match status" value="1"/>
</dbReference>
<proteinExistence type="inferred from homology"/>
<dbReference type="FunFam" id="1.10.10.10:FF:000274">
    <property type="entry name" value="Cullin 4B"/>
    <property type="match status" value="1"/>
</dbReference>
<dbReference type="Gene3D" id="1.10.10.10">
    <property type="entry name" value="Winged helix-like DNA-binding domain superfamily/Winged helix DNA-binding domain"/>
    <property type="match status" value="1"/>
</dbReference>
<dbReference type="Pfam" id="PF26557">
    <property type="entry name" value="Cullin_AB"/>
    <property type="match status" value="1"/>
</dbReference>
<dbReference type="Gene3D" id="3.30.230.130">
    <property type="entry name" value="Cullin, Chain C, Domain 2"/>
    <property type="match status" value="1"/>
</dbReference>
<dbReference type="Pfam" id="PF00888">
    <property type="entry name" value="Cullin"/>
    <property type="match status" value="1"/>
</dbReference>
<evidence type="ECO:0000256" key="1">
    <source>
        <dbReference type="ARBA" id="ARBA00006019"/>
    </source>
</evidence>
<evidence type="ECO:0000256" key="3">
    <source>
        <dbReference type="ARBA" id="ARBA00022786"/>
    </source>
</evidence>
<dbReference type="SMART" id="SM00884">
    <property type="entry name" value="Cullin_Nedd8"/>
    <property type="match status" value="1"/>
</dbReference>
<dbReference type="InterPro" id="IPR036388">
    <property type="entry name" value="WH-like_DNA-bd_sf"/>
</dbReference>
<dbReference type="InterPro" id="IPR059120">
    <property type="entry name" value="Cullin-like_AB"/>
</dbReference>